<evidence type="ECO:0000256" key="1">
    <source>
        <dbReference type="SAM" id="SignalP"/>
    </source>
</evidence>
<reference evidence="2" key="1">
    <citation type="submission" date="2018-11" db="EMBL/GenBank/DDBJ databases">
        <authorList>
            <consortium name="Pathogen Informatics"/>
        </authorList>
    </citation>
    <scope>NUCLEOTIDE SEQUENCE</scope>
</reference>
<comment type="caution">
    <text evidence="2">The sequence shown here is derived from an EMBL/GenBank/DDBJ whole genome shotgun (WGS) entry which is preliminary data.</text>
</comment>
<dbReference type="Proteomes" id="UP000784294">
    <property type="component" value="Unassembled WGS sequence"/>
</dbReference>
<feature type="chain" id="PRO_5018710743" evidence="1">
    <location>
        <begin position="22"/>
        <end position="69"/>
    </location>
</feature>
<sequence>MAGLVPLFLWIFVIWQNYGEARTILKTARGTRSRKNRVITPTDFFEACLKNPELKIMSAANLAFRRLPG</sequence>
<accession>A0A3S5AYJ9</accession>
<dbReference type="AlphaFoldDB" id="A0A3S5AYJ9"/>
<keyword evidence="1" id="KW-0732">Signal</keyword>
<evidence type="ECO:0000313" key="2">
    <source>
        <dbReference type="EMBL" id="VEL28543.1"/>
    </source>
</evidence>
<proteinExistence type="predicted"/>
<dbReference type="EMBL" id="CAAALY010095824">
    <property type="protein sequence ID" value="VEL28543.1"/>
    <property type="molecule type" value="Genomic_DNA"/>
</dbReference>
<gene>
    <name evidence="2" type="ORF">PXEA_LOCUS21983</name>
</gene>
<organism evidence="2 3">
    <name type="scientific">Protopolystoma xenopodis</name>
    <dbReference type="NCBI Taxonomy" id="117903"/>
    <lineage>
        <taxon>Eukaryota</taxon>
        <taxon>Metazoa</taxon>
        <taxon>Spiralia</taxon>
        <taxon>Lophotrochozoa</taxon>
        <taxon>Platyhelminthes</taxon>
        <taxon>Monogenea</taxon>
        <taxon>Polyopisthocotylea</taxon>
        <taxon>Polystomatidea</taxon>
        <taxon>Polystomatidae</taxon>
        <taxon>Protopolystoma</taxon>
    </lineage>
</organism>
<evidence type="ECO:0000313" key="3">
    <source>
        <dbReference type="Proteomes" id="UP000784294"/>
    </source>
</evidence>
<feature type="signal peptide" evidence="1">
    <location>
        <begin position="1"/>
        <end position="21"/>
    </location>
</feature>
<protein>
    <submittedName>
        <fullName evidence="2">Uncharacterized protein</fullName>
    </submittedName>
</protein>
<name>A0A3S5AYJ9_9PLAT</name>
<keyword evidence="3" id="KW-1185">Reference proteome</keyword>